<dbReference type="Proteomes" id="UP000198672">
    <property type="component" value="Unassembled WGS sequence"/>
</dbReference>
<proteinExistence type="predicted"/>
<dbReference type="RefSeq" id="WP_091331624.1">
    <property type="nucleotide sequence ID" value="NZ_FNOW01000002.1"/>
</dbReference>
<dbReference type="EMBL" id="FNOW01000002">
    <property type="protein sequence ID" value="SDX37864.1"/>
    <property type="molecule type" value="Genomic_DNA"/>
</dbReference>
<protein>
    <submittedName>
        <fullName evidence="1">Uncharacterized protein</fullName>
    </submittedName>
</protein>
<name>A0A1H3B8X1_ALLWA</name>
<evidence type="ECO:0000313" key="2">
    <source>
        <dbReference type="Proteomes" id="UP000198672"/>
    </source>
</evidence>
<organism evidence="1 2">
    <name type="scientific">Allochromatium warmingii</name>
    <name type="common">Chromatium warmingii</name>
    <dbReference type="NCBI Taxonomy" id="61595"/>
    <lineage>
        <taxon>Bacteria</taxon>
        <taxon>Pseudomonadati</taxon>
        <taxon>Pseudomonadota</taxon>
        <taxon>Gammaproteobacteria</taxon>
        <taxon>Chromatiales</taxon>
        <taxon>Chromatiaceae</taxon>
        <taxon>Allochromatium</taxon>
    </lineage>
</organism>
<accession>A0A1H3B8X1</accession>
<evidence type="ECO:0000313" key="1">
    <source>
        <dbReference type="EMBL" id="SDX37864.1"/>
    </source>
</evidence>
<gene>
    <name evidence="1" type="ORF">SAMN05421644_10265</name>
</gene>
<keyword evidence="2" id="KW-1185">Reference proteome</keyword>
<reference evidence="2" key="1">
    <citation type="submission" date="2016-10" db="EMBL/GenBank/DDBJ databases">
        <authorList>
            <person name="Varghese N."/>
            <person name="Submissions S."/>
        </authorList>
    </citation>
    <scope>NUCLEOTIDE SEQUENCE [LARGE SCALE GENOMIC DNA]</scope>
    <source>
        <strain evidence="2">DSM 173</strain>
    </source>
</reference>
<dbReference type="AlphaFoldDB" id="A0A1H3B8X1"/>
<dbReference type="STRING" id="61595.SAMN05421644_10265"/>
<sequence>MRGRGFAVVIGLIVLGAVAATSVLAQPMPQEAVRIWTAPLRPQPGQPLEIFAVATDGALDELRLTDPSGQEQRLQALADGGPPWSLYSTVFRPEAGRHRLVAVRDGYRVAETELEVGGGHSERGSGQWDLATEALYSAWIEHLFNAPPDEAVSFESLTPVLRDPAQNFLFNYLGANEDNQLRAEPDCADLPYYLRTYFAWKLGLPVAYRACNRGSRNSAPRCESPRLETRFIDNRASINTFREATRRLVDTVHSGSARTDLRETATDFYPVALSRETLWPGTLYADPYGHVLILVKWLPGDGRRAGRLFAVDAQPDNSVARKRYWEGNFLFAQTPSAGPGFKAFRPLVPQGASWRPLTNRELDGRSGHPAFSLEQATLDPDSFYARVEALINPRGLDPSAAYESALEALLEQLATRVISVDTGEQYMRKQGGAVVAMPSGAAIFETVGAWEDYATPSRDMRLLIALKTVEQLPERIRQHPELYALGGESPFSAAERVAQQHARQLNAPAITYTRSDGQPQRLSLGDLYARRANLEVGYNPNDCVEIRWGASAESDEAAVCRRRAPREQQARMEQYRAWFRDTTRPPR</sequence>
<dbReference type="OrthoDB" id="5557682at2"/>